<organism evidence="8 9">
    <name type="scientific">Amorphotheca resinae ATCC 22711</name>
    <dbReference type="NCBI Taxonomy" id="857342"/>
    <lineage>
        <taxon>Eukaryota</taxon>
        <taxon>Fungi</taxon>
        <taxon>Dikarya</taxon>
        <taxon>Ascomycota</taxon>
        <taxon>Pezizomycotina</taxon>
        <taxon>Leotiomycetes</taxon>
        <taxon>Helotiales</taxon>
        <taxon>Amorphothecaceae</taxon>
        <taxon>Amorphotheca</taxon>
    </lineage>
</organism>
<sequence length="478" mass="54132">MRKVDRRFLWLIGMMYIIKNIDYSNAASVKVLQLGKPSNILVQLNMTADQYNWVQSIYFISYIVFEVPSNLLLKKVSPRNWQFRIIFSWGAVLACHAAVKNRQGLYAARFFLGLMEAGMFPGIAAQLCSWYRSDEMGKPIMWMFGFQNCSGIVGSLLAYGISYMDGMRGMSAWQWVYLLEGVATMVFSIVVFFVLPDYPKSPRSNSWLTPREQEYLEARLSENAPRTEDAAFSKSEIIASLRNPRTYSFMLSQLLLNLGGYGLSWQLPTVTTSLGFAGLPRNQLLNIPPSAASVLAIIFAGWFLDRAYMTRPAFIMWICAGALAFFIVLAATTEKYAVYVACVLGTMFYSVYFIPFWAWRSSSLTGTTGTAFTLAFQSCVGQVGGAVGPQMFKSRYAYNGYKLPFGICAGAIGFGWLANVWTWWLTRNIEYDVMRIRRLRIKAEKNGRLFAEDDVKVFEEREFYGKGLVKKSDIETAV</sequence>
<feature type="transmembrane region" description="Helical" evidence="6">
    <location>
        <begin position="140"/>
        <end position="163"/>
    </location>
</feature>
<dbReference type="InterPro" id="IPR020846">
    <property type="entry name" value="MFS_dom"/>
</dbReference>
<feature type="transmembrane region" description="Helical" evidence="6">
    <location>
        <begin position="313"/>
        <end position="331"/>
    </location>
</feature>
<feature type="domain" description="Major facilitator superfamily (MFS) profile" evidence="7">
    <location>
        <begin position="8"/>
        <end position="427"/>
    </location>
</feature>
<evidence type="ECO:0000256" key="1">
    <source>
        <dbReference type="ARBA" id="ARBA00004141"/>
    </source>
</evidence>
<feature type="transmembrane region" description="Helical" evidence="6">
    <location>
        <begin position="287"/>
        <end position="304"/>
    </location>
</feature>
<dbReference type="GO" id="GO:0016020">
    <property type="term" value="C:membrane"/>
    <property type="evidence" value="ECO:0007669"/>
    <property type="project" value="UniProtKB-SubCell"/>
</dbReference>
<feature type="transmembrane region" description="Helical" evidence="6">
    <location>
        <begin position="50"/>
        <end position="69"/>
    </location>
</feature>
<feature type="transmembrane region" description="Helical" evidence="6">
    <location>
        <begin position="175"/>
        <end position="195"/>
    </location>
</feature>
<keyword evidence="2" id="KW-0813">Transport</keyword>
<dbReference type="GO" id="GO:0022857">
    <property type="term" value="F:transmembrane transporter activity"/>
    <property type="evidence" value="ECO:0007669"/>
    <property type="project" value="InterPro"/>
</dbReference>
<keyword evidence="5 6" id="KW-0472">Membrane</keyword>
<dbReference type="OrthoDB" id="2985014at2759"/>
<comment type="subcellular location">
    <subcellularLocation>
        <location evidence="1">Membrane</location>
        <topology evidence="1">Multi-pass membrane protein</topology>
    </subcellularLocation>
</comment>
<feature type="transmembrane region" description="Helical" evidence="6">
    <location>
        <begin position="404"/>
        <end position="425"/>
    </location>
</feature>
<dbReference type="Pfam" id="PF07690">
    <property type="entry name" value="MFS_1"/>
    <property type="match status" value="1"/>
</dbReference>
<evidence type="ECO:0000256" key="4">
    <source>
        <dbReference type="ARBA" id="ARBA00022989"/>
    </source>
</evidence>
<dbReference type="Gene3D" id="1.20.1250.20">
    <property type="entry name" value="MFS general substrate transporter like domains"/>
    <property type="match status" value="2"/>
</dbReference>
<dbReference type="EMBL" id="KZ679014">
    <property type="protein sequence ID" value="PSS12837.1"/>
    <property type="molecule type" value="Genomic_DNA"/>
</dbReference>
<dbReference type="Proteomes" id="UP000241818">
    <property type="component" value="Unassembled WGS sequence"/>
</dbReference>
<dbReference type="PANTHER" id="PTHR43791:SF91">
    <property type="entry name" value="MAJOR FACILITATOR SUPERFAMILY (MFS) PROFILE DOMAIN-CONTAINING PROTEIN-RELATED"/>
    <property type="match status" value="1"/>
</dbReference>
<protein>
    <recommendedName>
        <fullName evidence="7">Major facilitator superfamily (MFS) profile domain-containing protein</fullName>
    </recommendedName>
</protein>
<keyword evidence="3 6" id="KW-0812">Transmembrane</keyword>
<dbReference type="InterPro" id="IPR011701">
    <property type="entry name" value="MFS"/>
</dbReference>
<keyword evidence="4 6" id="KW-1133">Transmembrane helix</keyword>
<keyword evidence="9" id="KW-1185">Reference proteome</keyword>
<evidence type="ECO:0000313" key="8">
    <source>
        <dbReference type="EMBL" id="PSS12837.1"/>
    </source>
</evidence>
<dbReference type="AlphaFoldDB" id="A0A2T3AVX5"/>
<accession>A0A2T3AVX5</accession>
<evidence type="ECO:0000256" key="6">
    <source>
        <dbReference type="SAM" id="Phobius"/>
    </source>
</evidence>
<name>A0A2T3AVX5_AMORE</name>
<dbReference type="InterPro" id="IPR036259">
    <property type="entry name" value="MFS_trans_sf"/>
</dbReference>
<evidence type="ECO:0000256" key="3">
    <source>
        <dbReference type="ARBA" id="ARBA00022692"/>
    </source>
</evidence>
<dbReference type="RefSeq" id="XP_024718828.1">
    <property type="nucleotide sequence ID" value="XM_024861918.1"/>
</dbReference>
<feature type="transmembrane region" description="Helical" evidence="6">
    <location>
        <begin position="337"/>
        <end position="359"/>
    </location>
</feature>
<evidence type="ECO:0000313" key="9">
    <source>
        <dbReference type="Proteomes" id="UP000241818"/>
    </source>
</evidence>
<gene>
    <name evidence="8" type="ORF">M430DRAFT_124497</name>
</gene>
<evidence type="ECO:0000259" key="7">
    <source>
        <dbReference type="PROSITE" id="PS50850"/>
    </source>
</evidence>
<dbReference type="GeneID" id="36569999"/>
<dbReference type="STRING" id="857342.A0A2T3AVX5"/>
<dbReference type="SUPFAM" id="SSF103473">
    <property type="entry name" value="MFS general substrate transporter"/>
    <property type="match status" value="1"/>
</dbReference>
<dbReference type="InParanoid" id="A0A2T3AVX5"/>
<feature type="transmembrane region" description="Helical" evidence="6">
    <location>
        <begin position="247"/>
        <end position="267"/>
    </location>
</feature>
<reference evidence="8 9" key="1">
    <citation type="journal article" date="2018" name="New Phytol.">
        <title>Comparative genomics and transcriptomics depict ericoid mycorrhizal fungi as versatile saprotrophs and plant mutualists.</title>
        <authorList>
            <person name="Martino E."/>
            <person name="Morin E."/>
            <person name="Grelet G.A."/>
            <person name="Kuo A."/>
            <person name="Kohler A."/>
            <person name="Daghino S."/>
            <person name="Barry K.W."/>
            <person name="Cichocki N."/>
            <person name="Clum A."/>
            <person name="Dockter R.B."/>
            <person name="Hainaut M."/>
            <person name="Kuo R.C."/>
            <person name="LaButti K."/>
            <person name="Lindahl B.D."/>
            <person name="Lindquist E.A."/>
            <person name="Lipzen A."/>
            <person name="Khouja H.R."/>
            <person name="Magnuson J."/>
            <person name="Murat C."/>
            <person name="Ohm R.A."/>
            <person name="Singer S.W."/>
            <person name="Spatafora J.W."/>
            <person name="Wang M."/>
            <person name="Veneault-Fourrey C."/>
            <person name="Henrissat B."/>
            <person name="Grigoriev I.V."/>
            <person name="Martin F.M."/>
            <person name="Perotto S."/>
        </authorList>
    </citation>
    <scope>NUCLEOTIDE SEQUENCE [LARGE SCALE GENOMIC DNA]</scope>
    <source>
        <strain evidence="8 9">ATCC 22711</strain>
    </source>
</reference>
<evidence type="ECO:0000256" key="5">
    <source>
        <dbReference type="ARBA" id="ARBA00023136"/>
    </source>
</evidence>
<dbReference type="PANTHER" id="PTHR43791">
    <property type="entry name" value="PERMEASE-RELATED"/>
    <property type="match status" value="1"/>
</dbReference>
<dbReference type="PROSITE" id="PS50850">
    <property type="entry name" value="MFS"/>
    <property type="match status" value="1"/>
</dbReference>
<feature type="transmembrane region" description="Helical" evidence="6">
    <location>
        <begin position="105"/>
        <end position="128"/>
    </location>
</feature>
<proteinExistence type="predicted"/>
<evidence type="ECO:0000256" key="2">
    <source>
        <dbReference type="ARBA" id="ARBA00022448"/>
    </source>
</evidence>